<dbReference type="InterPro" id="IPR001792">
    <property type="entry name" value="Acylphosphatase-like_dom"/>
</dbReference>
<dbReference type="InterPro" id="IPR017945">
    <property type="entry name" value="DHBP_synth_RibB-like_a/b_dom"/>
</dbReference>
<gene>
    <name evidence="12" type="ORF">SAMN04488082_104195</name>
</gene>
<dbReference type="GO" id="GO:0008270">
    <property type="term" value="F:zinc ion binding"/>
    <property type="evidence" value="ECO:0007669"/>
    <property type="project" value="UniProtKB-KW"/>
</dbReference>
<evidence type="ECO:0000256" key="7">
    <source>
        <dbReference type="ARBA" id="ARBA00048220"/>
    </source>
</evidence>
<comment type="pathway">
    <text evidence="1">Protein modification; [NiFe] hydrogenase maturation.</text>
</comment>
<dbReference type="InterPro" id="IPR011125">
    <property type="entry name" value="Znf_HypF"/>
</dbReference>
<reference evidence="13" key="1">
    <citation type="submission" date="2016-10" db="EMBL/GenBank/DDBJ databases">
        <authorList>
            <person name="Varghese N."/>
            <person name="Submissions S."/>
        </authorList>
    </citation>
    <scope>NUCLEOTIDE SEQUENCE [LARGE SCALE GENOMIC DNA]</scope>
    <source>
        <strain evidence="13">DSM 5918</strain>
    </source>
</reference>
<evidence type="ECO:0000313" key="13">
    <source>
        <dbReference type="Proteomes" id="UP000198635"/>
    </source>
</evidence>
<evidence type="ECO:0000313" key="12">
    <source>
        <dbReference type="EMBL" id="SFJ59163.1"/>
    </source>
</evidence>
<dbReference type="InterPro" id="IPR017968">
    <property type="entry name" value="Acylphosphatase_CS"/>
</dbReference>
<dbReference type="Pfam" id="PF17788">
    <property type="entry name" value="HypF_C"/>
    <property type="match status" value="1"/>
</dbReference>
<dbReference type="EMBL" id="FORX01000004">
    <property type="protein sequence ID" value="SFJ59163.1"/>
    <property type="molecule type" value="Genomic_DNA"/>
</dbReference>
<evidence type="ECO:0000259" key="10">
    <source>
        <dbReference type="PROSITE" id="PS51160"/>
    </source>
</evidence>
<keyword evidence="9" id="KW-0378">Hydrolase</keyword>
<feature type="domain" description="YrdC-like" evidence="11">
    <location>
        <begin position="203"/>
        <end position="394"/>
    </location>
</feature>
<dbReference type="PROSITE" id="PS51163">
    <property type="entry name" value="YRDC"/>
    <property type="match status" value="1"/>
</dbReference>
<dbReference type="Pfam" id="PF07503">
    <property type="entry name" value="zf-HYPF"/>
    <property type="match status" value="2"/>
</dbReference>
<dbReference type="EC" id="6.2.-.-" evidence="8"/>
<dbReference type="SUPFAM" id="SSF54975">
    <property type="entry name" value="Acylphosphatase/BLUF domain-like"/>
    <property type="match status" value="1"/>
</dbReference>
<evidence type="ECO:0000256" key="9">
    <source>
        <dbReference type="PROSITE-ProRule" id="PRU00520"/>
    </source>
</evidence>
<dbReference type="InterPro" id="IPR055128">
    <property type="entry name" value="HypF_C_2"/>
</dbReference>
<comment type="similarity">
    <text evidence="2 8">Belongs to the carbamoyltransferase HypF family.</text>
</comment>
<dbReference type="Gene3D" id="3.90.870.50">
    <property type="match status" value="1"/>
</dbReference>
<feature type="active site" evidence="9">
    <location>
        <position position="38"/>
    </location>
</feature>
<evidence type="ECO:0000256" key="2">
    <source>
        <dbReference type="ARBA" id="ARBA00008097"/>
    </source>
</evidence>
<keyword evidence="3" id="KW-0436">Ligase</keyword>
<keyword evidence="12" id="KW-0808">Transferase</keyword>
<evidence type="ECO:0000256" key="8">
    <source>
        <dbReference type="PIRNR" id="PIRNR006256"/>
    </source>
</evidence>
<dbReference type="InterPro" id="IPR036046">
    <property type="entry name" value="Acylphosphatase-like_dom_sf"/>
</dbReference>
<dbReference type="PIRSF" id="PIRSF006256">
    <property type="entry name" value="CMPcnvr_hdrg_mat"/>
    <property type="match status" value="1"/>
</dbReference>
<dbReference type="InterPro" id="IPR004421">
    <property type="entry name" value="Carbamoyltransferase_HypF"/>
</dbReference>
<dbReference type="OrthoDB" id="9808093at2"/>
<dbReference type="InterPro" id="IPR006070">
    <property type="entry name" value="Sua5-like_dom"/>
</dbReference>
<comment type="catalytic activity">
    <reaction evidence="7">
        <text>C-terminal L-cysteinyl-[HypE protein] + carbamoyl phosphate + ATP + H2O = C-terminal S-carboxamide-L-cysteinyl-[HypE protein] + AMP + phosphate + diphosphate + H(+)</text>
        <dbReference type="Rhea" id="RHEA:55636"/>
        <dbReference type="Rhea" id="RHEA-COMP:14247"/>
        <dbReference type="Rhea" id="RHEA-COMP:14392"/>
        <dbReference type="ChEBI" id="CHEBI:15377"/>
        <dbReference type="ChEBI" id="CHEBI:15378"/>
        <dbReference type="ChEBI" id="CHEBI:30616"/>
        <dbReference type="ChEBI" id="CHEBI:33019"/>
        <dbReference type="ChEBI" id="CHEBI:43474"/>
        <dbReference type="ChEBI" id="CHEBI:58228"/>
        <dbReference type="ChEBI" id="CHEBI:76913"/>
        <dbReference type="ChEBI" id="CHEBI:139126"/>
        <dbReference type="ChEBI" id="CHEBI:456215"/>
    </reaction>
</comment>
<feature type="domain" description="Acylphosphatase-like" evidence="10">
    <location>
        <begin position="5"/>
        <end position="92"/>
    </location>
</feature>
<keyword evidence="6" id="KW-0862">Zinc</keyword>
<dbReference type="STRING" id="52560.SAMN04488082_104195"/>
<dbReference type="Pfam" id="PF00708">
    <property type="entry name" value="Acylphosphatase"/>
    <property type="match status" value="1"/>
</dbReference>
<dbReference type="Gene3D" id="3.30.420.360">
    <property type="match status" value="1"/>
</dbReference>
<dbReference type="PROSITE" id="PS00150">
    <property type="entry name" value="ACYLPHOSPHATASE_1"/>
    <property type="match status" value="1"/>
</dbReference>
<dbReference type="RefSeq" id="WP_092373299.1">
    <property type="nucleotide sequence ID" value="NZ_FORX01000004.1"/>
</dbReference>
<dbReference type="Proteomes" id="UP000198635">
    <property type="component" value="Unassembled WGS sequence"/>
</dbReference>
<evidence type="ECO:0000256" key="4">
    <source>
        <dbReference type="ARBA" id="ARBA00022723"/>
    </source>
</evidence>
<keyword evidence="5" id="KW-0863">Zinc-finger</keyword>
<proteinExistence type="inferred from homology"/>
<sequence length="766" mass="84475">MLMQRWKWIITGGVQGVGFRPFVYKAALHAKVTGQVLNTPEGVLIEVQGAPDRLEAFEDTFSATIPPLARIVTWDREVITPLPGEDAFQILKSTGGHGHQVLISPDVATCDDCIADMRDPANRRYRYAFTNCTNCGPRYTITRSIPYDRAYTSMSCFPLCSDCLEEYENPLDRRFHAQPNACPECGPKLWLTDRPGRTLCENDEAVRRTAALLLEGRLVAMKGLGGFHLVCDARNQDAVQELRTRKNRKDKPLAIMVADLDAALAFCVLSEAEQKLLTGRQRPIVLARARKDSGLAPGLSPDTAFLGVMLPYTPLHHVLFDELGRSENLPAAMVMTSGNLSSDPICLGNREALRRLSGIADNFLLHDRDILIRCDDSVLRVVDEKPQFIRRARGYTPTPIDLAKDGPTVLGVGPLLKNTLCLTKGRQAFVSQHIGDLDHLEAYGFFREIRAHLQDILQVEPQAVVHDLHPDFLSTGFARESGLPCLPLQHHFAHIHAVLAENRHIGAAIGLALDGVGLGDDGTMWGGEALLVDTAKLEHRRLARFSRVMLPGGDVATREPWRLARAHLHALGIRAPGEKPWPWLQEYAAADKVVAQVLERRINSPLSSSCGRLFDAVSAMLGLCERISYEGQAAIRLEAIQDKEEKGVYSCPVIEYDGIVKLDTLELFAQVHAEWRDGEHPATISRRFHLGLIDGLCRLYLHLAERCSCTTVALSGGVMQNLTLATELPRALAAQGATVLTHRELPPNDACISLGQAAYGQLVLQP</sequence>
<dbReference type="InterPro" id="IPR041440">
    <property type="entry name" value="HypF_C"/>
</dbReference>
<evidence type="ECO:0000256" key="3">
    <source>
        <dbReference type="ARBA" id="ARBA00022598"/>
    </source>
</evidence>
<evidence type="ECO:0000256" key="6">
    <source>
        <dbReference type="ARBA" id="ARBA00022833"/>
    </source>
</evidence>
<dbReference type="Gene3D" id="3.30.420.40">
    <property type="match status" value="1"/>
</dbReference>
<keyword evidence="4" id="KW-0479">Metal-binding</keyword>
<accession>A0A1I3SKK9</accession>
<dbReference type="PROSITE" id="PS51160">
    <property type="entry name" value="ACYLPHOSPHATASE_3"/>
    <property type="match status" value="1"/>
</dbReference>
<dbReference type="PANTHER" id="PTHR42959:SF1">
    <property type="entry name" value="CARBAMOYLTRANSFERASE HYPF"/>
    <property type="match status" value="1"/>
</dbReference>
<dbReference type="PANTHER" id="PTHR42959">
    <property type="entry name" value="CARBAMOYLTRANSFERASE"/>
    <property type="match status" value="1"/>
</dbReference>
<keyword evidence="13" id="KW-1185">Reference proteome</keyword>
<dbReference type="GO" id="GO:0003725">
    <property type="term" value="F:double-stranded RNA binding"/>
    <property type="evidence" value="ECO:0007669"/>
    <property type="project" value="InterPro"/>
</dbReference>
<evidence type="ECO:0000259" key="11">
    <source>
        <dbReference type="PROSITE" id="PS51163"/>
    </source>
</evidence>
<protein>
    <recommendedName>
        <fullName evidence="8">Carbamoyltransferase</fullName>
        <ecNumber evidence="8">6.2.-.-</ecNumber>
    </recommendedName>
</protein>
<feature type="active site" evidence="9">
    <location>
        <position position="20"/>
    </location>
</feature>
<dbReference type="NCBIfam" id="TIGR00143">
    <property type="entry name" value="hypF"/>
    <property type="match status" value="1"/>
</dbReference>
<dbReference type="SUPFAM" id="SSF55821">
    <property type="entry name" value="YrdC/RibB"/>
    <property type="match status" value="1"/>
</dbReference>
<dbReference type="GO" id="GO:0051604">
    <property type="term" value="P:protein maturation"/>
    <property type="evidence" value="ECO:0007669"/>
    <property type="project" value="TreeGrafter"/>
</dbReference>
<dbReference type="Pfam" id="PF01300">
    <property type="entry name" value="Sua5_yciO_yrdC"/>
    <property type="match status" value="1"/>
</dbReference>
<name>A0A1I3SKK9_9BACT</name>
<dbReference type="Gene3D" id="3.30.110.120">
    <property type="match status" value="1"/>
</dbReference>
<organism evidence="12 13">
    <name type="scientific">Desulfomicrobium apsheronum</name>
    <dbReference type="NCBI Taxonomy" id="52560"/>
    <lineage>
        <taxon>Bacteria</taxon>
        <taxon>Pseudomonadati</taxon>
        <taxon>Thermodesulfobacteriota</taxon>
        <taxon>Desulfovibrionia</taxon>
        <taxon>Desulfovibrionales</taxon>
        <taxon>Desulfomicrobiaceae</taxon>
        <taxon>Desulfomicrobium</taxon>
    </lineage>
</organism>
<dbReference type="GO" id="GO:0016874">
    <property type="term" value="F:ligase activity"/>
    <property type="evidence" value="ECO:0007669"/>
    <property type="project" value="UniProtKB-UniRule"/>
</dbReference>
<dbReference type="InterPro" id="IPR051060">
    <property type="entry name" value="Carbamoyltrans_HypF-like"/>
</dbReference>
<comment type="catalytic activity">
    <reaction evidence="9">
        <text>an acyl phosphate + H2O = a carboxylate + phosphate + H(+)</text>
        <dbReference type="Rhea" id="RHEA:14965"/>
        <dbReference type="ChEBI" id="CHEBI:15377"/>
        <dbReference type="ChEBI" id="CHEBI:15378"/>
        <dbReference type="ChEBI" id="CHEBI:29067"/>
        <dbReference type="ChEBI" id="CHEBI:43474"/>
        <dbReference type="ChEBI" id="CHEBI:59918"/>
        <dbReference type="EC" id="3.6.1.7"/>
    </reaction>
</comment>
<dbReference type="AlphaFoldDB" id="A0A1I3SKK9"/>
<dbReference type="GO" id="GO:0003998">
    <property type="term" value="F:acylphosphatase activity"/>
    <property type="evidence" value="ECO:0007669"/>
    <property type="project" value="UniProtKB-EC"/>
</dbReference>
<dbReference type="GO" id="GO:0016743">
    <property type="term" value="F:carboxyl- or carbamoyltransferase activity"/>
    <property type="evidence" value="ECO:0007669"/>
    <property type="project" value="UniProtKB-UniRule"/>
</dbReference>
<evidence type="ECO:0000256" key="1">
    <source>
        <dbReference type="ARBA" id="ARBA00004711"/>
    </source>
</evidence>
<dbReference type="UniPathway" id="UPA00335"/>
<dbReference type="Pfam" id="PF22521">
    <property type="entry name" value="HypF_C_2"/>
    <property type="match status" value="1"/>
</dbReference>
<evidence type="ECO:0000256" key="5">
    <source>
        <dbReference type="ARBA" id="ARBA00022771"/>
    </source>
</evidence>